<dbReference type="SUPFAM" id="SSF52540">
    <property type="entry name" value="P-loop containing nucleoside triphosphate hydrolases"/>
    <property type="match status" value="1"/>
</dbReference>
<dbReference type="InterPro" id="IPR027417">
    <property type="entry name" value="P-loop_NTPase"/>
</dbReference>
<protein>
    <submittedName>
        <fullName evidence="1">Dephospho-CoA kinase</fullName>
        <ecNumber evidence="1">2.7.1.24</ecNumber>
    </submittedName>
</protein>
<keyword evidence="1" id="KW-0418">Kinase</keyword>
<reference evidence="1 2" key="1">
    <citation type="journal article" date="2016" name="Genome Announc.">
        <title>Complete genome sequence of the hyperthermophilic and piezophilic archaeon Thermococcus barophilus Ch5, capable of growth at the expense of hydrogenogenesis from carbon monoxide and formate.</title>
        <authorList>
            <person name="Oger P."/>
            <person name="Sokolova T.G."/>
            <person name="Kozhevnikova D.A."/>
            <person name="Taranov E.A."/>
            <person name="Vannier P."/>
            <person name="Lee H.S."/>
            <person name="Kwon K.K."/>
            <person name="Kang S.G."/>
            <person name="Lee J.H."/>
            <person name="Bonch-Osmolovskaya E.A."/>
            <person name="Lebedinsky A.V."/>
        </authorList>
    </citation>
    <scope>NUCLEOTIDE SEQUENCE [LARGE SCALE GENOMIC DNA]</scope>
    <source>
        <strain evidence="2">Ch5</strain>
    </source>
</reference>
<accession>A0A0S1XCV7</accession>
<dbReference type="NCBIfam" id="NF006226">
    <property type="entry name" value="PRK08356.1"/>
    <property type="match status" value="1"/>
</dbReference>
<sequence length="377" mass="43513">MIIGVVGKIAAGKTTIAKFLEENGFCRISCSDPLIDLLTHNVDAYSRIPELPQKAEPTRDKLIEYGRYLKETYGEDILIRLALDKMRHCKDVVIDGVRSRGEIEAIKRRGGAIIYVEAKPELRYERLVRRKAEKDKDINSFDDFKRMDDEEERLYHTSKLKDLADFVIVNEGTLGDLRKEVKKILEFLNTLVVIAPCLLSPFTVYRGPKEKEYRAASALMRFFGKYHYLKILAYPCPEFILLGFPRLPASKEVYEKLGMREYAKKVAEFIARSIEEEQPSRVILIGVKGSPTCGVFHTTSSDPEEYPYEKMEEFKKLSKKERFKLAAEIAKDFKLIEGEGTLFELLKRKIEGIYLEFDKDNLEGSLKRIEKALRDEL</sequence>
<dbReference type="PATRIC" id="fig|55802.8.peg.1674"/>
<dbReference type="EMBL" id="CP013050">
    <property type="protein sequence ID" value="ALM75607.1"/>
    <property type="molecule type" value="Genomic_DNA"/>
</dbReference>
<dbReference type="EC" id="2.7.1.24" evidence="1"/>
<dbReference type="PANTHER" id="PTHR41930:SF1">
    <property type="entry name" value="DEPHOSPHO-COA KINASE"/>
    <property type="match status" value="1"/>
</dbReference>
<dbReference type="GO" id="GO:0004140">
    <property type="term" value="F:dephospho-CoA kinase activity"/>
    <property type="evidence" value="ECO:0007669"/>
    <property type="project" value="UniProtKB-EC"/>
</dbReference>
<dbReference type="PANTHER" id="PTHR41930">
    <property type="entry name" value="UPF0200 PROTEIN MJ1399"/>
    <property type="match status" value="1"/>
</dbReference>
<name>A0A0S1XCV7_THEBA</name>
<gene>
    <name evidence="1" type="ORF">TBCH5v1_1695</name>
</gene>
<proteinExistence type="predicted"/>
<evidence type="ECO:0000313" key="2">
    <source>
        <dbReference type="Proteomes" id="UP000066042"/>
    </source>
</evidence>
<organism evidence="1 2">
    <name type="scientific">Thermococcus barophilus</name>
    <dbReference type="NCBI Taxonomy" id="55802"/>
    <lineage>
        <taxon>Archaea</taxon>
        <taxon>Methanobacteriati</taxon>
        <taxon>Methanobacteriota</taxon>
        <taxon>Thermococci</taxon>
        <taxon>Thermococcales</taxon>
        <taxon>Thermococcaceae</taxon>
        <taxon>Thermococcus</taxon>
    </lineage>
</organism>
<dbReference type="Proteomes" id="UP000066042">
    <property type="component" value="Chromosome"/>
</dbReference>
<dbReference type="Pfam" id="PF13238">
    <property type="entry name" value="AAA_18"/>
    <property type="match status" value="1"/>
</dbReference>
<dbReference type="STRING" id="55802.TBCH5v1_1695"/>
<dbReference type="Gene3D" id="3.40.50.300">
    <property type="entry name" value="P-loop containing nucleotide triphosphate hydrolases"/>
    <property type="match status" value="1"/>
</dbReference>
<evidence type="ECO:0000313" key="1">
    <source>
        <dbReference type="EMBL" id="ALM75607.1"/>
    </source>
</evidence>
<keyword evidence="1" id="KW-0808">Transferase</keyword>
<dbReference type="AlphaFoldDB" id="A0A0S1XCV7"/>